<dbReference type="AlphaFoldDB" id="A0A939JM01"/>
<evidence type="ECO:0008006" key="4">
    <source>
        <dbReference type="Google" id="ProtNLM"/>
    </source>
</evidence>
<keyword evidence="3" id="KW-1185">Reference proteome</keyword>
<feature type="signal peptide" evidence="1">
    <location>
        <begin position="1"/>
        <end position="29"/>
    </location>
</feature>
<evidence type="ECO:0000313" key="3">
    <source>
        <dbReference type="Proteomes" id="UP000664167"/>
    </source>
</evidence>
<feature type="chain" id="PRO_5037530849" description="Secreted protein" evidence="1">
    <location>
        <begin position="30"/>
        <end position="132"/>
    </location>
</feature>
<gene>
    <name evidence="2" type="ORF">J0695_37490</name>
</gene>
<keyword evidence="1" id="KW-0732">Signal</keyword>
<accession>A0A939JM01</accession>
<organism evidence="2 3">
    <name type="scientific">Streptomyces beijiangensis</name>
    <dbReference type="NCBI Taxonomy" id="163361"/>
    <lineage>
        <taxon>Bacteria</taxon>
        <taxon>Bacillati</taxon>
        <taxon>Actinomycetota</taxon>
        <taxon>Actinomycetes</taxon>
        <taxon>Kitasatosporales</taxon>
        <taxon>Streptomycetaceae</taxon>
        <taxon>Streptomyces</taxon>
    </lineage>
</organism>
<evidence type="ECO:0000313" key="2">
    <source>
        <dbReference type="EMBL" id="MBO0517412.1"/>
    </source>
</evidence>
<dbReference type="Proteomes" id="UP000664167">
    <property type="component" value="Unassembled WGS sequence"/>
</dbReference>
<evidence type="ECO:0000256" key="1">
    <source>
        <dbReference type="SAM" id="SignalP"/>
    </source>
</evidence>
<protein>
    <recommendedName>
        <fullName evidence="4">Secreted protein</fullName>
    </recommendedName>
</protein>
<proteinExistence type="predicted"/>
<dbReference type="EMBL" id="JAFLRJ010000611">
    <property type="protein sequence ID" value="MBO0517412.1"/>
    <property type="molecule type" value="Genomic_DNA"/>
</dbReference>
<name>A0A939JM01_9ACTN</name>
<feature type="non-terminal residue" evidence="2">
    <location>
        <position position="132"/>
    </location>
</feature>
<reference evidence="2" key="1">
    <citation type="submission" date="2021-03" db="EMBL/GenBank/DDBJ databases">
        <title>Streptomyces poriferae sp. nov., a novel marine sponge-derived Actinobacteria species with anti-MRSA activity.</title>
        <authorList>
            <person name="Sandoval-Powers M."/>
            <person name="Kralova S."/>
            <person name="Nguyen G.-S."/>
            <person name="Fawwal D."/>
            <person name="Degnes K."/>
            <person name="Klinkenberg G."/>
            <person name="Sletta H."/>
            <person name="Wentzel A."/>
            <person name="Liles M.R."/>
        </authorList>
    </citation>
    <scope>NUCLEOTIDE SEQUENCE</scope>
    <source>
        <strain evidence="2">DSM 41794</strain>
    </source>
</reference>
<sequence length="132" mass="14226">MRLLRQARRLAALAVLLTLSWTFAPSAVAGGPTSVLIVSPESARTASLYYADKDYETLTELLAAPGSGGGMTEPPSLGAAMEARRINVTWMAHDVSPWRLDQVYVRPGSDTVWIHTSDIAPSFLTGSWHEAA</sequence>
<comment type="caution">
    <text evidence="2">The sequence shown here is derived from an EMBL/GenBank/DDBJ whole genome shotgun (WGS) entry which is preliminary data.</text>
</comment>